<reference evidence="3" key="3">
    <citation type="submission" date="2020-06" db="EMBL/GenBank/DDBJ databases">
        <title>Helianthus annuus Genome sequencing and assembly Release 2.</title>
        <authorList>
            <person name="Gouzy J."/>
            <person name="Langlade N."/>
            <person name="Munos S."/>
        </authorList>
    </citation>
    <scope>NUCLEOTIDE SEQUENCE</scope>
    <source>
        <tissue evidence="3">Leaves</tissue>
    </source>
</reference>
<evidence type="ECO:0000313" key="4">
    <source>
        <dbReference type="EMBL" id="OTF91250.1"/>
    </source>
</evidence>
<dbReference type="SUPFAM" id="SSF53474">
    <property type="entry name" value="alpha/beta-Hydrolases"/>
    <property type="match status" value="1"/>
</dbReference>
<dbReference type="InParanoid" id="A0A251RXQ7"/>
<dbReference type="PANTHER" id="PTHR23024:SF670">
    <property type="entry name" value="CARBOXYLESTERASE"/>
    <property type="match status" value="1"/>
</dbReference>
<keyword evidence="4" id="KW-0378">Hydrolase</keyword>
<feature type="domain" description="Alpha/beta hydrolase fold-3" evidence="2">
    <location>
        <begin position="77"/>
        <end position="293"/>
    </location>
</feature>
<dbReference type="EMBL" id="MNCJ02000331">
    <property type="protein sequence ID" value="KAF5759252.1"/>
    <property type="molecule type" value="Genomic_DNA"/>
</dbReference>
<dbReference type="PANTHER" id="PTHR23024">
    <property type="entry name" value="ARYLACETAMIDE DEACETYLASE"/>
    <property type="match status" value="1"/>
</dbReference>
<evidence type="ECO:0000259" key="2">
    <source>
        <dbReference type="Pfam" id="PF07859"/>
    </source>
</evidence>
<organism evidence="4 5">
    <name type="scientific">Helianthus annuus</name>
    <name type="common">Common sunflower</name>
    <dbReference type="NCBI Taxonomy" id="4232"/>
    <lineage>
        <taxon>Eukaryota</taxon>
        <taxon>Viridiplantae</taxon>
        <taxon>Streptophyta</taxon>
        <taxon>Embryophyta</taxon>
        <taxon>Tracheophyta</taxon>
        <taxon>Spermatophyta</taxon>
        <taxon>Magnoliopsida</taxon>
        <taxon>eudicotyledons</taxon>
        <taxon>Gunneridae</taxon>
        <taxon>Pentapetalae</taxon>
        <taxon>asterids</taxon>
        <taxon>campanulids</taxon>
        <taxon>Asterales</taxon>
        <taxon>Asteraceae</taxon>
        <taxon>Asteroideae</taxon>
        <taxon>Heliantheae alliance</taxon>
        <taxon>Heliantheae</taxon>
        <taxon>Helianthus</taxon>
    </lineage>
</organism>
<dbReference type="EC" id="3.1.1.1" evidence="3"/>
<dbReference type="GO" id="GO:0106435">
    <property type="term" value="F:carboxylesterase activity"/>
    <property type="evidence" value="ECO:0007669"/>
    <property type="project" value="UniProtKB-EC"/>
</dbReference>
<keyword evidence="5" id="KW-1185">Reference proteome</keyword>
<dbReference type="AlphaFoldDB" id="A0A251RXQ7"/>
<dbReference type="InterPro" id="IPR029058">
    <property type="entry name" value="AB_hydrolase_fold"/>
</dbReference>
<dbReference type="InterPro" id="IPR013094">
    <property type="entry name" value="AB_hydrolase_3"/>
</dbReference>
<dbReference type="InterPro" id="IPR050466">
    <property type="entry name" value="Carboxylest/Gibb_receptor"/>
</dbReference>
<dbReference type="STRING" id="4232.A0A251RXQ7"/>
<dbReference type="EMBL" id="CM007905">
    <property type="protein sequence ID" value="OTF91250.1"/>
    <property type="molecule type" value="Genomic_DNA"/>
</dbReference>
<dbReference type="OMA" id="NCENALV"/>
<name>A0A251RXQ7_HELAN</name>
<gene>
    <name evidence="4" type="ORF">HannXRQ_Chr16g0508661</name>
    <name evidence="3" type="ORF">HanXRQr2_Chr16g0739061</name>
</gene>
<dbReference type="Proteomes" id="UP000215914">
    <property type="component" value="Chromosome 16"/>
</dbReference>
<reference evidence="3 5" key="1">
    <citation type="journal article" date="2017" name="Nature">
        <title>The sunflower genome provides insights into oil metabolism, flowering and Asterid evolution.</title>
        <authorList>
            <person name="Badouin H."/>
            <person name="Gouzy J."/>
            <person name="Grassa C.J."/>
            <person name="Murat F."/>
            <person name="Staton S.E."/>
            <person name="Cottret L."/>
            <person name="Lelandais-Briere C."/>
            <person name="Owens G.L."/>
            <person name="Carrere S."/>
            <person name="Mayjonade B."/>
            <person name="Legrand L."/>
            <person name="Gill N."/>
            <person name="Kane N.C."/>
            <person name="Bowers J.E."/>
            <person name="Hubner S."/>
            <person name="Bellec A."/>
            <person name="Berard A."/>
            <person name="Berges H."/>
            <person name="Blanchet N."/>
            <person name="Boniface M.C."/>
            <person name="Brunel D."/>
            <person name="Catrice O."/>
            <person name="Chaidir N."/>
            <person name="Claudel C."/>
            <person name="Donnadieu C."/>
            <person name="Faraut T."/>
            <person name="Fievet G."/>
            <person name="Helmstetter N."/>
            <person name="King M."/>
            <person name="Knapp S.J."/>
            <person name="Lai Z."/>
            <person name="Le Paslier M.C."/>
            <person name="Lippi Y."/>
            <person name="Lorenzon L."/>
            <person name="Mandel J.R."/>
            <person name="Marage G."/>
            <person name="Marchand G."/>
            <person name="Marquand E."/>
            <person name="Bret-Mestries E."/>
            <person name="Morien E."/>
            <person name="Nambeesan S."/>
            <person name="Nguyen T."/>
            <person name="Pegot-Espagnet P."/>
            <person name="Pouilly N."/>
            <person name="Raftis F."/>
            <person name="Sallet E."/>
            <person name="Schiex T."/>
            <person name="Thomas J."/>
            <person name="Vandecasteele C."/>
            <person name="Vares D."/>
            <person name="Vear F."/>
            <person name="Vautrin S."/>
            <person name="Crespi M."/>
            <person name="Mangin B."/>
            <person name="Burke J.M."/>
            <person name="Salse J."/>
            <person name="Munos S."/>
            <person name="Vincourt P."/>
            <person name="Rieseberg L.H."/>
            <person name="Langlade N.B."/>
        </authorList>
    </citation>
    <scope>NUCLEOTIDE SEQUENCE [LARGE SCALE GENOMIC DNA]</scope>
    <source>
        <strain evidence="5">cv. SF193</strain>
        <tissue evidence="3">Leaves</tissue>
    </source>
</reference>
<sequence length="320" mass="35608">MSTSQQDPSHEPEWLLVVRIHKDGRCERLVGTDTTPAGTDPITGVRSKDVIISLKSNIFVRIYIPKTTPTNHKLPTLIYYHGGGFLTESAASPTYHPTLNLITAESNVVVVSVNYRLAPEYPIPIPYEDSWEAIKWVATHAKEHGPESWLNDHADLCNVFFIGDSSGANIAHNMAIRFGLSPIKGINLNGIILLHPFFAGKTLTEHVPKELIELLERLWKLANRPGVGLDDPLINPGMDPRVSGLGCSRILVCVGEKDRFRARGLNYKKVMEKSGWKGKVDVMESQGEGHVFFLYDTSSENACALRNRICTFINPIRSKV</sequence>
<reference evidence="4" key="2">
    <citation type="submission" date="2017-02" db="EMBL/GenBank/DDBJ databases">
        <title>Sunflower complete genome.</title>
        <authorList>
            <person name="Langlade N."/>
            <person name="Munos S."/>
        </authorList>
    </citation>
    <scope>NUCLEOTIDE SEQUENCE [LARGE SCALE GENOMIC DNA]</scope>
    <source>
        <tissue evidence="4">Leaves</tissue>
    </source>
</reference>
<accession>A0A251RXQ7</accession>
<evidence type="ECO:0000256" key="1">
    <source>
        <dbReference type="ARBA" id="ARBA00010515"/>
    </source>
</evidence>
<protein>
    <submittedName>
        <fullName evidence="3">Carboxylesterase</fullName>
        <ecNumber evidence="3">3.1.1.1</ecNumber>
    </submittedName>
    <submittedName>
        <fullName evidence="4">Putative alpha/Beta hydrolase fold protein</fullName>
    </submittedName>
</protein>
<proteinExistence type="inferred from homology"/>
<dbReference type="Gene3D" id="3.40.50.1820">
    <property type="entry name" value="alpha/beta hydrolase"/>
    <property type="match status" value="1"/>
</dbReference>
<dbReference type="OrthoDB" id="408631at2759"/>
<dbReference type="Pfam" id="PF07859">
    <property type="entry name" value="Abhydrolase_3"/>
    <property type="match status" value="1"/>
</dbReference>
<evidence type="ECO:0000313" key="3">
    <source>
        <dbReference type="EMBL" id="KAF5759252.1"/>
    </source>
</evidence>
<evidence type="ECO:0000313" key="5">
    <source>
        <dbReference type="Proteomes" id="UP000215914"/>
    </source>
</evidence>
<dbReference type="Gramene" id="mRNA:HanXRQr2_Chr16g0739061">
    <property type="protein sequence ID" value="CDS:HanXRQr2_Chr16g0739061.1"/>
    <property type="gene ID" value="HanXRQr2_Chr16g0739061"/>
</dbReference>
<comment type="similarity">
    <text evidence="1">Belongs to the 'GDXG' lipolytic enzyme family.</text>
</comment>